<dbReference type="InterPro" id="IPR029044">
    <property type="entry name" value="Nucleotide-diphossugar_trans"/>
</dbReference>
<proteinExistence type="predicted"/>
<gene>
    <name evidence="2" type="ORF">METZ01_LOCUS439324</name>
</gene>
<reference evidence="2" key="1">
    <citation type="submission" date="2018-05" db="EMBL/GenBank/DDBJ databases">
        <authorList>
            <person name="Lanie J.A."/>
            <person name="Ng W.-L."/>
            <person name="Kazmierczak K.M."/>
            <person name="Andrzejewski T.M."/>
            <person name="Davidsen T.M."/>
            <person name="Wayne K.J."/>
            <person name="Tettelin H."/>
            <person name="Glass J.I."/>
            <person name="Rusch D."/>
            <person name="Podicherti R."/>
            <person name="Tsui H.-C.T."/>
            <person name="Winkler M.E."/>
        </authorList>
    </citation>
    <scope>NUCLEOTIDE SEQUENCE</scope>
</reference>
<feature type="non-terminal residue" evidence="2">
    <location>
        <position position="74"/>
    </location>
</feature>
<dbReference type="AlphaFoldDB" id="A0A382YTQ1"/>
<dbReference type="Pfam" id="PF00535">
    <property type="entry name" value="Glycos_transf_2"/>
    <property type="match status" value="1"/>
</dbReference>
<dbReference type="Gene3D" id="3.90.550.10">
    <property type="entry name" value="Spore Coat Polysaccharide Biosynthesis Protein SpsA, Chain A"/>
    <property type="match status" value="1"/>
</dbReference>
<dbReference type="SUPFAM" id="SSF53448">
    <property type="entry name" value="Nucleotide-diphospho-sugar transferases"/>
    <property type="match status" value="1"/>
</dbReference>
<protein>
    <recommendedName>
        <fullName evidence="1">Glycosyltransferase 2-like domain-containing protein</fullName>
    </recommendedName>
</protein>
<dbReference type="EMBL" id="UINC01178360">
    <property type="protein sequence ID" value="SVD86470.1"/>
    <property type="molecule type" value="Genomic_DNA"/>
</dbReference>
<sequence length="74" mass="8109">MSTALLILTWNEVDAVRVIFPKIKKEWVDEILVVDGGSTDGTIEETKKNGFRIIKQEIKGHGGAIISGVKNTIS</sequence>
<feature type="domain" description="Glycosyltransferase 2-like" evidence="1">
    <location>
        <begin position="7"/>
        <end position="71"/>
    </location>
</feature>
<evidence type="ECO:0000313" key="2">
    <source>
        <dbReference type="EMBL" id="SVD86470.1"/>
    </source>
</evidence>
<organism evidence="2">
    <name type="scientific">marine metagenome</name>
    <dbReference type="NCBI Taxonomy" id="408172"/>
    <lineage>
        <taxon>unclassified sequences</taxon>
        <taxon>metagenomes</taxon>
        <taxon>ecological metagenomes</taxon>
    </lineage>
</organism>
<dbReference type="InterPro" id="IPR001173">
    <property type="entry name" value="Glyco_trans_2-like"/>
</dbReference>
<name>A0A382YTQ1_9ZZZZ</name>
<accession>A0A382YTQ1</accession>
<evidence type="ECO:0000259" key="1">
    <source>
        <dbReference type="Pfam" id="PF00535"/>
    </source>
</evidence>